<dbReference type="EMBL" id="AP019840">
    <property type="protein sequence ID" value="BBM53227.1"/>
    <property type="molecule type" value="Genomic_DNA"/>
</dbReference>
<accession>A0A510KPJ9</accession>
<evidence type="ECO:0000313" key="2">
    <source>
        <dbReference type="Proteomes" id="UP000321378"/>
    </source>
</evidence>
<evidence type="ECO:0000313" key="1">
    <source>
        <dbReference type="EMBL" id="BBM53227.1"/>
    </source>
</evidence>
<dbReference type="AlphaFoldDB" id="A0A510KPJ9"/>
<sequence>MKKIFLIVILIIITVSCELFSPKEWGEYNERREERGVECYRQYGNVHCEDKDGNRIY</sequence>
<organism evidence="1 2">
    <name type="scientific">Leptotrichia trevisanii</name>
    <dbReference type="NCBI Taxonomy" id="109328"/>
    <lineage>
        <taxon>Bacteria</taxon>
        <taxon>Fusobacteriati</taxon>
        <taxon>Fusobacteriota</taxon>
        <taxon>Fusobacteriia</taxon>
        <taxon>Fusobacteriales</taxon>
        <taxon>Leptotrichiaceae</taxon>
        <taxon>Leptotrichia</taxon>
    </lineage>
</organism>
<dbReference type="Proteomes" id="UP000321378">
    <property type="component" value="Chromosome"/>
</dbReference>
<proteinExistence type="predicted"/>
<name>A0A510KPJ9_9FUSO</name>
<dbReference type="RefSeq" id="WP_172619110.1">
    <property type="nucleotide sequence ID" value="NZ_AP019840.1"/>
</dbReference>
<dbReference type="PROSITE" id="PS51257">
    <property type="entry name" value="PROKAR_LIPOPROTEIN"/>
    <property type="match status" value="1"/>
</dbReference>
<gene>
    <name evidence="1" type="ORF">JMUB3935_2214</name>
</gene>
<evidence type="ECO:0008006" key="3">
    <source>
        <dbReference type="Google" id="ProtNLM"/>
    </source>
</evidence>
<protein>
    <recommendedName>
        <fullName evidence="3">Lipoprotein</fullName>
    </recommendedName>
</protein>
<reference evidence="1 2" key="1">
    <citation type="submission" date="2019-07" db="EMBL/GenBank/DDBJ databases">
        <title>Complete Genome Sequence of Leptotrichia trevisanii Strain JMUB3935.</title>
        <authorList>
            <person name="Watanabe S."/>
            <person name="Cui L."/>
        </authorList>
    </citation>
    <scope>NUCLEOTIDE SEQUENCE [LARGE SCALE GENOMIC DNA]</scope>
    <source>
        <strain evidence="1 2">JMUB3935</strain>
    </source>
</reference>